<dbReference type="GO" id="GO:0016887">
    <property type="term" value="F:ATP hydrolysis activity"/>
    <property type="evidence" value="ECO:0007669"/>
    <property type="project" value="InterPro"/>
</dbReference>
<dbReference type="EMBL" id="BMNL01000001">
    <property type="protein sequence ID" value="GGP19035.1"/>
    <property type="molecule type" value="Genomic_DNA"/>
</dbReference>
<keyword evidence="2" id="KW-0547">Nucleotide-binding</keyword>
<keyword evidence="3" id="KW-0067">ATP-binding</keyword>
<dbReference type="InterPro" id="IPR027417">
    <property type="entry name" value="P-loop_NTPase"/>
</dbReference>
<dbReference type="InterPro" id="IPR003593">
    <property type="entry name" value="AAA+_ATPase"/>
</dbReference>
<comment type="caution">
    <text evidence="5">The sequence shown here is derived from an EMBL/GenBank/DDBJ whole genome shotgun (WGS) entry which is preliminary data.</text>
</comment>
<keyword evidence="1" id="KW-0813">Transport</keyword>
<evidence type="ECO:0000256" key="1">
    <source>
        <dbReference type="ARBA" id="ARBA00022448"/>
    </source>
</evidence>
<dbReference type="SMART" id="SM00382">
    <property type="entry name" value="AAA"/>
    <property type="match status" value="1"/>
</dbReference>
<name>A0A830GTB9_9CREN</name>
<dbReference type="InterPro" id="IPR051782">
    <property type="entry name" value="ABC_Transporter_VariousFunc"/>
</dbReference>
<evidence type="ECO:0000313" key="6">
    <source>
        <dbReference type="Proteomes" id="UP000610960"/>
    </source>
</evidence>
<dbReference type="PANTHER" id="PTHR42939:SF1">
    <property type="entry name" value="ABC TRANSPORTER ATP-BINDING PROTEIN ALBC-RELATED"/>
    <property type="match status" value="1"/>
</dbReference>
<dbReference type="InterPro" id="IPR003439">
    <property type="entry name" value="ABC_transporter-like_ATP-bd"/>
</dbReference>
<protein>
    <recommendedName>
        <fullName evidence="4">ABC transporter domain-containing protein</fullName>
    </recommendedName>
</protein>
<accession>A0A830GTB9</accession>
<reference evidence="5" key="1">
    <citation type="journal article" date="2014" name="Int. J. Syst. Evol. Microbiol.">
        <title>Complete genome sequence of Corynebacterium casei LMG S-19264T (=DSM 44701T), isolated from a smear-ripened cheese.</title>
        <authorList>
            <consortium name="US DOE Joint Genome Institute (JGI-PGF)"/>
            <person name="Walter F."/>
            <person name="Albersmeier A."/>
            <person name="Kalinowski J."/>
            <person name="Ruckert C."/>
        </authorList>
    </citation>
    <scope>NUCLEOTIDE SEQUENCE</scope>
    <source>
        <strain evidence="5">JCM 10088</strain>
    </source>
</reference>
<gene>
    <name evidence="5" type="ORF">GCM10007981_01090</name>
</gene>
<dbReference type="Proteomes" id="UP000610960">
    <property type="component" value="Unassembled WGS sequence"/>
</dbReference>
<reference evidence="5" key="2">
    <citation type="submission" date="2020-09" db="EMBL/GenBank/DDBJ databases">
        <authorList>
            <person name="Sun Q."/>
            <person name="Ohkuma M."/>
        </authorList>
    </citation>
    <scope>NUCLEOTIDE SEQUENCE</scope>
    <source>
        <strain evidence="5">JCM 10088</strain>
    </source>
</reference>
<dbReference type="PANTHER" id="PTHR42939">
    <property type="entry name" value="ABC TRANSPORTER ATP-BINDING PROTEIN ALBC-RELATED"/>
    <property type="match status" value="1"/>
</dbReference>
<dbReference type="Pfam" id="PF00005">
    <property type="entry name" value="ABC_tran"/>
    <property type="match status" value="1"/>
</dbReference>
<dbReference type="GO" id="GO:0005524">
    <property type="term" value="F:ATP binding"/>
    <property type="evidence" value="ECO:0007669"/>
    <property type="project" value="UniProtKB-KW"/>
</dbReference>
<evidence type="ECO:0000256" key="3">
    <source>
        <dbReference type="ARBA" id="ARBA00022840"/>
    </source>
</evidence>
<dbReference type="PROSITE" id="PS50893">
    <property type="entry name" value="ABC_TRANSPORTER_2"/>
    <property type="match status" value="1"/>
</dbReference>
<feature type="domain" description="ABC transporter" evidence="4">
    <location>
        <begin position="2"/>
        <end position="202"/>
    </location>
</feature>
<evidence type="ECO:0000313" key="5">
    <source>
        <dbReference type="EMBL" id="GGP19035.1"/>
    </source>
</evidence>
<evidence type="ECO:0000259" key="4">
    <source>
        <dbReference type="PROSITE" id="PS50893"/>
    </source>
</evidence>
<dbReference type="AlphaFoldDB" id="A0A830GTB9"/>
<dbReference type="RefSeq" id="WP_188595527.1">
    <property type="nucleotide sequence ID" value="NZ_BMNL01000001.1"/>
</dbReference>
<evidence type="ECO:0000256" key="2">
    <source>
        <dbReference type="ARBA" id="ARBA00022741"/>
    </source>
</evidence>
<proteinExistence type="predicted"/>
<sequence>MLEVRDLTVERGGETVLKGVNIREERSPVCLLGNNGVGKTSLLLALAGIIPTSGGSIRFSGVDVVEARRRGLISFYMEGFKPYGHLSVDDYYRIFKDVYGTDVVDLFNIYGKWRRTPYSKLSTGTAKKLMLELVLSQPSTVLLIDEPYSNLDRDSMEKLRDYILKLAGEKTVVLTSPSREAVEGSCAAHYDVSYWSTRLRVAPSEG</sequence>
<keyword evidence="6" id="KW-1185">Reference proteome</keyword>
<dbReference type="Gene3D" id="3.40.50.300">
    <property type="entry name" value="P-loop containing nucleotide triphosphate hydrolases"/>
    <property type="match status" value="1"/>
</dbReference>
<dbReference type="SUPFAM" id="SSF52540">
    <property type="entry name" value="P-loop containing nucleoside triphosphate hydrolases"/>
    <property type="match status" value="1"/>
</dbReference>
<organism evidence="5 6">
    <name type="scientific">Thermocladium modestius</name>
    <dbReference type="NCBI Taxonomy" id="62609"/>
    <lineage>
        <taxon>Archaea</taxon>
        <taxon>Thermoproteota</taxon>
        <taxon>Thermoprotei</taxon>
        <taxon>Thermoproteales</taxon>
        <taxon>Thermoproteaceae</taxon>
        <taxon>Thermocladium</taxon>
    </lineage>
</organism>
<dbReference type="OrthoDB" id="43286at2157"/>